<evidence type="ECO:0000256" key="4">
    <source>
        <dbReference type="ARBA" id="ARBA00022692"/>
    </source>
</evidence>
<reference evidence="9" key="1">
    <citation type="submission" date="2018-05" db="EMBL/GenBank/DDBJ databases">
        <authorList>
            <person name="Lanie J.A."/>
            <person name="Ng W.-L."/>
            <person name="Kazmierczak K.M."/>
            <person name="Andrzejewski T.M."/>
            <person name="Davidsen T.M."/>
            <person name="Wayne K.J."/>
            <person name="Tettelin H."/>
            <person name="Glass J.I."/>
            <person name="Rusch D."/>
            <person name="Podicherti R."/>
            <person name="Tsui H.-C.T."/>
            <person name="Winkler M.E."/>
        </authorList>
    </citation>
    <scope>NUCLEOTIDE SEQUENCE</scope>
</reference>
<feature type="transmembrane region" description="Helical" evidence="7">
    <location>
        <begin position="12"/>
        <end position="31"/>
    </location>
</feature>
<feature type="non-terminal residue" evidence="9">
    <location>
        <position position="1"/>
    </location>
</feature>
<dbReference type="EMBL" id="UINC01009982">
    <property type="protein sequence ID" value="SVA44587.1"/>
    <property type="molecule type" value="Genomic_DNA"/>
</dbReference>
<dbReference type="GO" id="GO:0005886">
    <property type="term" value="C:plasma membrane"/>
    <property type="evidence" value="ECO:0007669"/>
    <property type="project" value="UniProtKB-SubCell"/>
</dbReference>
<comment type="subcellular location">
    <subcellularLocation>
        <location evidence="1">Cell membrane</location>
        <topology evidence="1">Multi-pass membrane protein</topology>
    </subcellularLocation>
</comment>
<keyword evidence="5 7" id="KW-1133">Transmembrane helix</keyword>
<keyword evidence="2" id="KW-0813">Transport</keyword>
<keyword evidence="3" id="KW-1003">Cell membrane</keyword>
<evidence type="ECO:0000256" key="2">
    <source>
        <dbReference type="ARBA" id="ARBA00022448"/>
    </source>
</evidence>
<protein>
    <recommendedName>
        <fullName evidence="8">Tripartite ATP-independent periplasmic transporters DctQ component domain-containing protein</fullName>
    </recommendedName>
</protein>
<evidence type="ECO:0000256" key="3">
    <source>
        <dbReference type="ARBA" id="ARBA00022475"/>
    </source>
</evidence>
<dbReference type="AlphaFoldDB" id="A0A381VY85"/>
<accession>A0A381VY85</accession>
<keyword evidence="6 7" id="KW-0472">Membrane</keyword>
<proteinExistence type="predicted"/>
<evidence type="ECO:0000256" key="6">
    <source>
        <dbReference type="ARBA" id="ARBA00023136"/>
    </source>
</evidence>
<dbReference type="Pfam" id="PF04290">
    <property type="entry name" value="DctQ"/>
    <property type="match status" value="1"/>
</dbReference>
<evidence type="ECO:0000259" key="8">
    <source>
        <dbReference type="Pfam" id="PF04290"/>
    </source>
</evidence>
<keyword evidence="4 7" id="KW-0812">Transmembrane</keyword>
<sequence>EKLPLRIGRALRIVLACGCIWFLSLVFYGSFALIELGWLFEVSPVLSIPMWIIYMALPLGAVYFGIEIVLSVVERWHQPFGVIKSSDSQVSDSEQSR</sequence>
<evidence type="ECO:0000256" key="7">
    <source>
        <dbReference type="SAM" id="Phobius"/>
    </source>
</evidence>
<feature type="domain" description="Tripartite ATP-independent periplasmic transporters DctQ component" evidence="8">
    <location>
        <begin position="1"/>
        <end position="76"/>
    </location>
</feature>
<feature type="transmembrane region" description="Helical" evidence="7">
    <location>
        <begin position="51"/>
        <end position="73"/>
    </location>
</feature>
<evidence type="ECO:0000256" key="5">
    <source>
        <dbReference type="ARBA" id="ARBA00022989"/>
    </source>
</evidence>
<name>A0A381VY85_9ZZZZ</name>
<gene>
    <name evidence="9" type="ORF">METZ01_LOCUS97441</name>
</gene>
<dbReference type="InterPro" id="IPR055348">
    <property type="entry name" value="DctQ"/>
</dbReference>
<evidence type="ECO:0000313" key="9">
    <source>
        <dbReference type="EMBL" id="SVA44587.1"/>
    </source>
</evidence>
<organism evidence="9">
    <name type="scientific">marine metagenome</name>
    <dbReference type="NCBI Taxonomy" id="408172"/>
    <lineage>
        <taxon>unclassified sequences</taxon>
        <taxon>metagenomes</taxon>
        <taxon>ecological metagenomes</taxon>
    </lineage>
</organism>
<evidence type="ECO:0000256" key="1">
    <source>
        <dbReference type="ARBA" id="ARBA00004651"/>
    </source>
</evidence>